<dbReference type="InterPro" id="IPR000055">
    <property type="entry name" value="Restrct_endonuc_typeI_TRD"/>
</dbReference>
<dbReference type="PROSITE" id="PS00092">
    <property type="entry name" value="N6_MTASE"/>
    <property type="match status" value="1"/>
</dbReference>
<dbReference type="AlphaFoldDB" id="A0A3D2SDT1"/>
<dbReference type="SUPFAM" id="SSF53335">
    <property type="entry name" value="S-adenosyl-L-methionine-dependent methyltransferases"/>
    <property type="match status" value="1"/>
</dbReference>
<evidence type="ECO:0000256" key="3">
    <source>
        <dbReference type="ARBA" id="ARBA00011900"/>
    </source>
</evidence>
<keyword evidence="13" id="KW-0540">Nuclease</keyword>
<comment type="similarity">
    <text evidence="2">Belongs to the type-I restriction system S methylase family.</text>
</comment>
<dbReference type="EMBL" id="DPVG01000228">
    <property type="protein sequence ID" value="HCK24405.1"/>
    <property type="molecule type" value="Genomic_DNA"/>
</dbReference>
<dbReference type="Proteomes" id="UP000263098">
    <property type="component" value="Unassembled WGS sequence"/>
</dbReference>
<dbReference type="PRINTS" id="PR00507">
    <property type="entry name" value="N12N6MTFRASE"/>
</dbReference>
<keyword evidence="4" id="KW-0489">Methyltransferase</keyword>
<dbReference type="PANTHER" id="PTHR42933">
    <property type="entry name" value="SLR6095 PROTEIN"/>
    <property type="match status" value="1"/>
</dbReference>
<proteinExistence type="inferred from homology"/>
<dbReference type="InterPro" id="IPR002052">
    <property type="entry name" value="DNA_methylase_N6_adenine_CS"/>
</dbReference>
<sequence length="1210" mass="138879">MDYKQLLLKLGFIPKDKTVDIYIKQYRQHEGYSIEIDFANQSINYGTILCESKTTQNFSQPENFVVLECVDRLLVKGYKPTDITLEKTYPSGRGHSGRLDILVKKDKKAFLMIECKTWGKEFDNELKKIHKDGGQLFTYFQNDTNADYLMLYASHLTSGGVKYRCEIIKIEDNYRIAGNVEDTFARWSKLTYTNGIFEDWVNAYEYQNKLLIKKDLVPLTEADSGTIFHGFLSILRKHSVSDKPNAFNKIFNLFLAKIYDEKKRETDELDFQWKEREDDPVNFQVRLIDLHKKGLYEFLRKEITGISDDDFEYKTQEELYKKKKEKLKFNKIFDIKDVIDDESFDDNFRVLKEVVQLLEKYQIRYPRKQQHLSDFFERLLTTGLKQEAGQFFTPPPITKFIVRSLPVKEMIEAEANQPVAKLPAVIDYAAGSGHFITEIMEAYQDTINNIDTTNYYPDAQNEIAAWRTNPYSWAAKYVYGIEKDYRLVKVAKVGCYFYGDGLAQIIHGDGLDSFTKSKSYVGLLKENKITDDSTKAQFSIVVSNPPYSVDAFKGDLRNIDAGKDFSLYSSLTDRSKEIESLFVERTKQLLKDGGVAGIVLPGSILSNGGIYTKTREIILQNFDIVAITELGSNTFMATGTNTVVLFLKRKNGNFFNKTKDALAESLAMHKDNTINEIEKPISKYVGYVWDGLTYKDYLTLLKKNPNEAVQNHEIYKEYRGKINSKTEAEFWDVTLFTEAEKILYYILALPQKVVLVKSGEKDAEKRFLGYEFSNRRGSEGIHPVQRGKTIEECTQLFDSHNHKNPTKASSYIYMAFEGDYSFPIDREMQSNVSRIDLIDLLTFDRNDFEKSISLSAKKKVKIESKWEIVRIGDIVDNLDNRRIPLSQSEREKGVYPYYGATGIIDYVKDYIFDDRLVLIGEDGAKWGAGENSAFIAEGKYWVNNHAHVLKAKANKVIDKFLVEVLNFLDLSAYITGLNVPKLNQTNLNNIKIPLPPISLQKEVVAEIVKIDKQRADIIGTINKLTDEIESLFLDAYEVATDTYRLSDNEKFSVAIGKRVLTHDLVLQDGIPVYSANVLEPFGNIDKSLIEDFSIPSILWGIDGDWMVNYIPENIPFYPTDHCGVLRVLSADIYPKYVAWVLRKEGTDKRFSRQLRASIDRITGITIKAPSPLKQKEVIAKVEELEKQVANARKSLETTQALKADILKKYL</sequence>
<keyword evidence="6" id="KW-0949">S-adenosyl-L-methionine</keyword>
<dbReference type="Pfam" id="PF01420">
    <property type="entry name" value="Methylase_S"/>
    <property type="match status" value="1"/>
</dbReference>
<gene>
    <name evidence="13" type="ORF">DHW31_06400</name>
</gene>
<keyword evidence="13" id="KW-0255">Endonuclease</keyword>
<evidence type="ECO:0000256" key="8">
    <source>
        <dbReference type="ARBA" id="ARBA00023125"/>
    </source>
</evidence>
<dbReference type="InterPro" id="IPR051537">
    <property type="entry name" value="DNA_Adenine_Mtase"/>
</dbReference>
<evidence type="ECO:0000256" key="7">
    <source>
        <dbReference type="ARBA" id="ARBA00022747"/>
    </source>
</evidence>
<organism evidence="13 14">
    <name type="scientific">Bacteroides graminisolvens</name>
    <dbReference type="NCBI Taxonomy" id="477666"/>
    <lineage>
        <taxon>Bacteria</taxon>
        <taxon>Pseudomonadati</taxon>
        <taxon>Bacteroidota</taxon>
        <taxon>Bacteroidia</taxon>
        <taxon>Bacteroidales</taxon>
        <taxon>Bacteroidaceae</taxon>
        <taxon>Bacteroides</taxon>
    </lineage>
</organism>
<keyword evidence="5" id="KW-0808">Transferase</keyword>
<evidence type="ECO:0000313" key="13">
    <source>
        <dbReference type="EMBL" id="HCK24405.1"/>
    </source>
</evidence>
<keyword evidence="7" id="KW-0680">Restriction system</keyword>
<dbReference type="Pfam" id="PF02384">
    <property type="entry name" value="N6_Mtase"/>
    <property type="match status" value="1"/>
</dbReference>
<feature type="domain" description="DNA methylase adenine-specific" evidence="12">
    <location>
        <begin position="370"/>
        <end position="653"/>
    </location>
</feature>
<dbReference type="CDD" id="cd17262">
    <property type="entry name" value="RMtype1_S_Aco12261I-TRD2-CR2"/>
    <property type="match status" value="1"/>
</dbReference>
<dbReference type="SUPFAM" id="SSF116734">
    <property type="entry name" value="DNA methylase specificity domain"/>
    <property type="match status" value="2"/>
</dbReference>
<accession>A0A3D2SDT1</accession>
<evidence type="ECO:0000256" key="2">
    <source>
        <dbReference type="ARBA" id="ARBA00010923"/>
    </source>
</evidence>
<evidence type="ECO:0000256" key="6">
    <source>
        <dbReference type="ARBA" id="ARBA00022691"/>
    </source>
</evidence>
<evidence type="ECO:0000256" key="10">
    <source>
        <dbReference type="SAM" id="Coils"/>
    </source>
</evidence>
<name>A0A3D2SDT1_9BACE</name>
<protein>
    <recommendedName>
        <fullName evidence="3">site-specific DNA-methyltransferase (adenine-specific)</fullName>
        <ecNumber evidence="3">2.1.1.72</ecNumber>
    </recommendedName>
</protein>
<dbReference type="GO" id="GO:0008170">
    <property type="term" value="F:N-methyltransferase activity"/>
    <property type="evidence" value="ECO:0007669"/>
    <property type="project" value="InterPro"/>
</dbReference>
<feature type="domain" description="Type I restriction modification DNA specificity" evidence="11">
    <location>
        <begin position="864"/>
        <end position="1022"/>
    </location>
</feature>
<reference evidence="13 14" key="1">
    <citation type="journal article" date="2018" name="Nat. Biotechnol.">
        <title>A standardized bacterial taxonomy based on genome phylogeny substantially revises the tree of life.</title>
        <authorList>
            <person name="Parks D.H."/>
            <person name="Chuvochina M."/>
            <person name="Waite D.W."/>
            <person name="Rinke C."/>
            <person name="Skarshewski A."/>
            <person name="Chaumeil P.A."/>
            <person name="Hugenholtz P."/>
        </authorList>
    </citation>
    <scope>NUCLEOTIDE SEQUENCE [LARGE SCALE GENOMIC DNA]</scope>
    <source>
        <strain evidence="13">UBA9667</strain>
    </source>
</reference>
<evidence type="ECO:0000259" key="12">
    <source>
        <dbReference type="Pfam" id="PF02384"/>
    </source>
</evidence>
<comment type="catalytic activity">
    <reaction evidence="9">
        <text>a 2'-deoxyadenosine in DNA + S-adenosyl-L-methionine = an N(6)-methyl-2'-deoxyadenosine in DNA + S-adenosyl-L-homocysteine + H(+)</text>
        <dbReference type="Rhea" id="RHEA:15197"/>
        <dbReference type="Rhea" id="RHEA-COMP:12418"/>
        <dbReference type="Rhea" id="RHEA-COMP:12419"/>
        <dbReference type="ChEBI" id="CHEBI:15378"/>
        <dbReference type="ChEBI" id="CHEBI:57856"/>
        <dbReference type="ChEBI" id="CHEBI:59789"/>
        <dbReference type="ChEBI" id="CHEBI:90615"/>
        <dbReference type="ChEBI" id="CHEBI:90616"/>
        <dbReference type="EC" id="2.1.1.72"/>
    </reaction>
</comment>
<dbReference type="Gene3D" id="3.40.50.150">
    <property type="entry name" value="Vaccinia Virus protein VP39"/>
    <property type="match status" value="1"/>
</dbReference>
<feature type="coiled-coil region" evidence="10">
    <location>
        <begin position="1174"/>
        <end position="1201"/>
    </location>
</feature>
<dbReference type="InterPro" id="IPR003356">
    <property type="entry name" value="DNA_methylase_A-5"/>
</dbReference>
<dbReference type="EC" id="2.1.1.72" evidence="3"/>
<evidence type="ECO:0000256" key="1">
    <source>
        <dbReference type="ARBA" id="ARBA00006594"/>
    </source>
</evidence>
<dbReference type="PANTHER" id="PTHR42933:SF1">
    <property type="entry name" value="SITE-SPECIFIC DNA-METHYLTRANSFERASE (ADENINE-SPECIFIC)"/>
    <property type="match status" value="1"/>
</dbReference>
<keyword evidence="13" id="KW-0378">Hydrolase</keyword>
<dbReference type="GO" id="GO:0009007">
    <property type="term" value="F:site-specific DNA-methyltransferase (adenine-specific) activity"/>
    <property type="evidence" value="ECO:0007669"/>
    <property type="project" value="UniProtKB-EC"/>
</dbReference>
<dbReference type="GO" id="GO:0009307">
    <property type="term" value="P:DNA restriction-modification system"/>
    <property type="evidence" value="ECO:0007669"/>
    <property type="project" value="UniProtKB-KW"/>
</dbReference>
<evidence type="ECO:0000256" key="4">
    <source>
        <dbReference type="ARBA" id="ARBA00022603"/>
    </source>
</evidence>
<dbReference type="GO" id="GO:0003677">
    <property type="term" value="F:DNA binding"/>
    <property type="evidence" value="ECO:0007669"/>
    <property type="project" value="UniProtKB-KW"/>
</dbReference>
<evidence type="ECO:0000313" key="14">
    <source>
        <dbReference type="Proteomes" id="UP000263098"/>
    </source>
</evidence>
<dbReference type="GO" id="GO:0032259">
    <property type="term" value="P:methylation"/>
    <property type="evidence" value="ECO:0007669"/>
    <property type="project" value="UniProtKB-KW"/>
</dbReference>
<dbReference type="GO" id="GO:0004519">
    <property type="term" value="F:endonuclease activity"/>
    <property type="evidence" value="ECO:0007669"/>
    <property type="project" value="UniProtKB-KW"/>
</dbReference>
<dbReference type="Gene3D" id="3.90.220.20">
    <property type="entry name" value="DNA methylase specificity domains"/>
    <property type="match status" value="2"/>
</dbReference>
<comment type="caution">
    <text evidence="13">The sequence shown here is derived from an EMBL/GenBank/DDBJ whole genome shotgun (WGS) entry which is preliminary data.</text>
</comment>
<keyword evidence="10" id="KW-0175">Coiled coil</keyword>
<comment type="similarity">
    <text evidence="1">Belongs to the N(4)/N(6)-methyltransferase family.</text>
</comment>
<evidence type="ECO:0000256" key="5">
    <source>
        <dbReference type="ARBA" id="ARBA00022679"/>
    </source>
</evidence>
<evidence type="ECO:0000259" key="11">
    <source>
        <dbReference type="Pfam" id="PF01420"/>
    </source>
</evidence>
<dbReference type="InterPro" id="IPR044946">
    <property type="entry name" value="Restrct_endonuc_typeI_TRD_sf"/>
</dbReference>
<evidence type="ECO:0000256" key="9">
    <source>
        <dbReference type="ARBA" id="ARBA00047942"/>
    </source>
</evidence>
<keyword evidence="8" id="KW-0238">DNA-binding</keyword>
<dbReference type="InterPro" id="IPR029063">
    <property type="entry name" value="SAM-dependent_MTases_sf"/>
</dbReference>